<proteinExistence type="predicted"/>
<dbReference type="EMBL" id="JBFOLK010000001">
    <property type="protein sequence ID" value="KAL2539035.1"/>
    <property type="molecule type" value="Genomic_DNA"/>
</dbReference>
<reference evidence="2" key="1">
    <citation type="submission" date="2024-07" db="EMBL/GenBank/DDBJ databases">
        <title>Two chromosome-level genome assemblies of Korean endemic species Abeliophyllum distichum and Forsythia ovata (Oleaceae).</title>
        <authorList>
            <person name="Jang H."/>
        </authorList>
    </citation>
    <scope>NUCLEOTIDE SEQUENCE [LARGE SCALE GENOMIC DNA]</scope>
</reference>
<dbReference type="AlphaFoldDB" id="A0ABD1VNW4"/>
<sequence>MRETTRETMRKTKLWVYIFFDSEDDVNDGEFVFDKNAQISVGLNLDPAVEEAHLAASDVEIESDETYYPSSKDLHTDYSSGENNNYIFPYFVPEKELFDPKFEVGKTFKDGVV</sequence>
<dbReference type="Proteomes" id="UP001604336">
    <property type="component" value="Unassembled WGS sequence"/>
</dbReference>
<name>A0ABD1VNW4_9LAMI</name>
<organism evidence="1 2">
    <name type="scientific">Abeliophyllum distichum</name>
    <dbReference type="NCBI Taxonomy" id="126358"/>
    <lineage>
        <taxon>Eukaryota</taxon>
        <taxon>Viridiplantae</taxon>
        <taxon>Streptophyta</taxon>
        <taxon>Embryophyta</taxon>
        <taxon>Tracheophyta</taxon>
        <taxon>Spermatophyta</taxon>
        <taxon>Magnoliopsida</taxon>
        <taxon>eudicotyledons</taxon>
        <taxon>Gunneridae</taxon>
        <taxon>Pentapetalae</taxon>
        <taxon>asterids</taxon>
        <taxon>lamiids</taxon>
        <taxon>Lamiales</taxon>
        <taxon>Oleaceae</taxon>
        <taxon>Forsythieae</taxon>
        <taxon>Abeliophyllum</taxon>
    </lineage>
</organism>
<protein>
    <submittedName>
        <fullName evidence="1">Uncharacterized protein</fullName>
    </submittedName>
</protein>
<accession>A0ABD1VNW4</accession>
<keyword evidence="2" id="KW-1185">Reference proteome</keyword>
<gene>
    <name evidence="1" type="ORF">Adt_00013</name>
</gene>
<evidence type="ECO:0000313" key="1">
    <source>
        <dbReference type="EMBL" id="KAL2539035.1"/>
    </source>
</evidence>
<evidence type="ECO:0000313" key="2">
    <source>
        <dbReference type="Proteomes" id="UP001604336"/>
    </source>
</evidence>
<comment type="caution">
    <text evidence="1">The sequence shown here is derived from an EMBL/GenBank/DDBJ whole genome shotgun (WGS) entry which is preliminary data.</text>
</comment>